<protein>
    <recommendedName>
        <fullName evidence="3">DoxX family protein</fullName>
    </recommendedName>
</protein>
<dbReference type="AlphaFoldDB" id="A0A382IC83"/>
<evidence type="ECO:0000256" key="1">
    <source>
        <dbReference type="SAM" id="Phobius"/>
    </source>
</evidence>
<feature type="transmembrane region" description="Helical" evidence="1">
    <location>
        <begin position="7"/>
        <end position="25"/>
    </location>
</feature>
<evidence type="ECO:0008006" key="3">
    <source>
        <dbReference type="Google" id="ProtNLM"/>
    </source>
</evidence>
<name>A0A382IC83_9ZZZZ</name>
<feature type="transmembrane region" description="Helical" evidence="1">
    <location>
        <begin position="101"/>
        <end position="118"/>
    </location>
</feature>
<reference evidence="2" key="1">
    <citation type="submission" date="2018-05" db="EMBL/GenBank/DDBJ databases">
        <authorList>
            <person name="Lanie J.A."/>
            <person name="Ng W.-L."/>
            <person name="Kazmierczak K.M."/>
            <person name="Andrzejewski T.M."/>
            <person name="Davidsen T.M."/>
            <person name="Wayne K.J."/>
            <person name="Tettelin H."/>
            <person name="Glass J.I."/>
            <person name="Rusch D."/>
            <person name="Podicherti R."/>
            <person name="Tsui H.-C.T."/>
            <person name="Winkler M.E."/>
        </authorList>
    </citation>
    <scope>NUCLEOTIDE SEQUENCE</scope>
</reference>
<gene>
    <name evidence="2" type="ORF">METZ01_LOCUS249723</name>
</gene>
<keyword evidence="1" id="KW-0812">Transmembrane</keyword>
<sequence length="121" mass="14196">MKLVKRISIYIMCFFYVRIGIDHFVNPEYYLNIVPPYLKFQYELVLISGFFEILFGIGLLTKYRKYSAIGLILLLIAVFPANIFLIENEQAQIALNIDKNIAIIRAPFQLLFIAIAYWHSR</sequence>
<evidence type="ECO:0000313" key="2">
    <source>
        <dbReference type="EMBL" id="SVB96869.1"/>
    </source>
</evidence>
<dbReference type="EMBL" id="UINC01066303">
    <property type="protein sequence ID" value="SVB96869.1"/>
    <property type="molecule type" value="Genomic_DNA"/>
</dbReference>
<accession>A0A382IC83</accession>
<keyword evidence="1" id="KW-1133">Transmembrane helix</keyword>
<keyword evidence="1" id="KW-0472">Membrane</keyword>
<dbReference type="PANTHER" id="PTHR36974">
    <property type="entry name" value="MEMBRANE PROTEIN-RELATED"/>
    <property type="match status" value="1"/>
</dbReference>
<organism evidence="2">
    <name type="scientific">marine metagenome</name>
    <dbReference type="NCBI Taxonomy" id="408172"/>
    <lineage>
        <taxon>unclassified sequences</taxon>
        <taxon>metagenomes</taxon>
        <taxon>ecological metagenomes</taxon>
    </lineage>
</organism>
<feature type="transmembrane region" description="Helical" evidence="1">
    <location>
        <begin position="68"/>
        <end position="86"/>
    </location>
</feature>
<dbReference type="PANTHER" id="PTHR36974:SF1">
    <property type="entry name" value="DOXX FAMILY MEMBRANE PROTEIN"/>
    <property type="match status" value="1"/>
</dbReference>
<feature type="transmembrane region" description="Helical" evidence="1">
    <location>
        <begin position="40"/>
        <end position="61"/>
    </location>
</feature>
<proteinExistence type="predicted"/>